<sequence length="1605" mass="177386">MRTILARVLRIPEAMIGMDDNFFHLGGDSISAITVVGEARKTGIKLSVGGILGHPVVHDLAAQCVKIMDRSSESIKPFSLLGTDIDTSSFLERVSSHYGLNRASICDAYPCTPLQEGIVTLALQREGDYIAQHVLEVGSNIAIEDLCQAWDTVSFNNPILRTRVVEDSDSGLVQIVLEETIQWIRSDDLEGYLAMDKSLPMGLGDRFARYAIVKDKHSSGAPKWWLVWTVHHALVDGWSFELVMDELCRSCQGEPTKTGAQFTAFLKYISEKKENQVSSYWKETLADNDCVAFPDLPSLLHESVADGWLEYAFPRPKSDNMDITMSTVVRAAWALIVGQMTGSDDVVFGVTVSGRNAPIDGIDSMVAPTFATVPLRVNAGNHYDSLRAGGCHKACQFQTLLVIQPPRASRATQVYGTWREDQTQQKEQNKYPFLLQVHLGTDTITTEVYFDSDVIKPWVVSNLLQRMEYVMQQFFSDSVSRRKVKDIVLITPKELDIVWQRNRNVPELIESSVHEKIHQVAIAQPYAPAVEAWDGKLTYSDLDSLSEALASQLVDSGVRLGMVVPMCMEKSRWAIVTMLGIMRAGAAFVYLDPNAPQERLQNIVKQVDADIVLCSPLNLTLCSGLASQVVAVESTLWKAVPNRPSSVQLPVTPCSSIMYVIFTSGSTGAPKGVMISHQSFFTALSHQEKVVGIKSQARVYDFTSYSFDVSLYYLFATLGIGGCLCVPDEHSRRYNLTESITSFRADTVFLTPSVIRLIRPKQTPTLQLLVACGEALQLKDIEPWWGKMRLLNGYGPSECTPFTVFNESNNNVRDILSIGRGVGATTWVVDPNDHNILLPLGATGELLLEGPLTCIGYINNEEKTAAAFIQDPVWLLQGNSNHPGRRGRLYKTGDLVRYNEDGTLLCLGRKDGQIKIRGQRVETGEVEHWVQNYMKQEATQAVVELLTPQGGEGSANPVLAAFLQMDKKQLQGTGVCDSPEASLLLIHTEMESKLAQHLPTYMIPTAFFGMRELPLTVSRKTDRKRLREIGASIYYSTDADQDLASAVKYAVGDSAQITESEQLAYTLAEKIFTMLPAWYKKSDSSSNATAFDDLLLQSCGIDSINMMSLSCFISQAFNVRVPMKLFMDPSTSVRSLSRAVSDLQGDAALVDDSTTTNNTPSTPGTEYSIHTGLDLTEEINLLDSRIAEVQNRQSTQSSTDAMASRNLTVLLTGATGYIGTQILRQLLEHRQVSNVIAIARGVSDEDARNRVVDSAVKALWWTDFHQEKLTVWPGDLSLSRLGLDDTKWAIISDGSSIDIIIHNGAVVHWGKSYEELKATNVASTIDLLELAIISRRTRFLYVTGGREKTSNDEQEEDIVRELSSADALGYSQAKYVAEAVVKRAALRRKSTEPANIAIVCPGRVIGTASEGVPNADGYLWRLVAGCVKAGSYNEDMADAWVEVADVTTVASTIIQTAFNPAIATGGLRLVDDGIHWGHFWSLLRGMGYRLEGRRTAEWLQAVRKDVDLDRESHILWPVMHILEAENVNGYEVVDMELNAKLCRNTPLTLKVAVAKNIEFLVDVGFLPQPPSPSRNLKRNLIREAFSRSSYKLDQVSRQPLVPAAP</sequence>
<proteinExistence type="predicted"/>
<keyword evidence="2" id="KW-1185">Reference proteome</keyword>
<organism evidence="1 2">
    <name type="scientific">Clonostachys rosea f. rosea IK726</name>
    <dbReference type="NCBI Taxonomy" id="1349383"/>
    <lineage>
        <taxon>Eukaryota</taxon>
        <taxon>Fungi</taxon>
        <taxon>Dikarya</taxon>
        <taxon>Ascomycota</taxon>
        <taxon>Pezizomycotina</taxon>
        <taxon>Sordariomycetes</taxon>
        <taxon>Hypocreomycetidae</taxon>
        <taxon>Hypocreales</taxon>
        <taxon>Bionectriaceae</taxon>
        <taxon>Clonostachys</taxon>
    </lineage>
</organism>
<evidence type="ECO:0000313" key="1">
    <source>
        <dbReference type="EMBL" id="CAG9948854.1"/>
    </source>
</evidence>
<dbReference type="EMBL" id="CADEHS020000052">
    <property type="protein sequence ID" value="CAG9948854.1"/>
    <property type="molecule type" value="Genomic_DNA"/>
</dbReference>
<evidence type="ECO:0000313" key="2">
    <source>
        <dbReference type="Proteomes" id="UP000836387"/>
    </source>
</evidence>
<protein>
    <submittedName>
        <fullName evidence="1">Uncharacterized protein</fullName>
    </submittedName>
</protein>
<name>A0ACA9U750_BIOOC</name>
<reference evidence="1" key="2">
    <citation type="submission" date="2021-10" db="EMBL/GenBank/DDBJ databases">
        <authorList>
            <person name="Piombo E."/>
        </authorList>
    </citation>
    <scope>NUCLEOTIDE SEQUENCE</scope>
</reference>
<reference evidence="1" key="1">
    <citation type="submission" date="2020-04" db="EMBL/GenBank/DDBJ databases">
        <authorList>
            <person name="Broberg M."/>
        </authorList>
    </citation>
    <scope>NUCLEOTIDE SEQUENCE</scope>
</reference>
<gene>
    <name evidence="1" type="ORF">CRV2_00015953</name>
</gene>
<accession>A0ACA9U750</accession>
<comment type="caution">
    <text evidence="1">The sequence shown here is derived from an EMBL/GenBank/DDBJ whole genome shotgun (WGS) entry which is preliminary data.</text>
</comment>
<dbReference type="Proteomes" id="UP000836387">
    <property type="component" value="Unassembled WGS sequence"/>
</dbReference>